<dbReference type="InterPro" id="IPR036047">
    <property type="entry name" value="F-box-like_dom_sf"/>
</dbReference>
<evidence type="ECO:0000313" key="3">
    <source>
        <dbReference type="Proteomes" id="UP000294933"/>
    </source>
</evidence>
<sequence>MIAPDSEMPLTGHTDVTHAQVQKDDDIHIVGLENLMRLLKRLKKHGIRNPNSDELWDDVPQLTGRSISSEYVQGRNELSNLRRSLDEAKLCMAALNGIRGHLAQRIELLRGACIPIVLEDGIRTLPDEILSHIFEHGHDVSTGWEFTKCVSQVSRRFRQVSLRTPILWSRISSFYSDDQVLAFLSRSRGKGLEISAFQDCNLSEKSFANFLRPHLNRVVQLEIDDAETMEKLGLHNLPRLDDLQSQNYIDLSSWHLPSLCEIFATEVFDGPTSLHAHLTHVEFFFNGGVDLVSFSQAVNSMTSLRNLSVTLGDCAGDEPDDSEILRSRDLHTVPIETLEITIRQIASSIYAARLYDALGFLFPSTVEIDVDYLGDETPSDFLRNSAGDRFPYGSTIKNRRATDGSLGTTLQSRRWDQLGILPTLVAACDVVNSIHIEAPMGSLFGLHILARPVNINWVIFASLRHLELRYCDQLYSSNVRLLADNLIIGAIPGTGLQSLEILCCRSIPEKFLLGLSAKVGPKLKWKL</sequence>
<dbReference type="AlphaFoldDB" id="A0A4Y7Q485"/>
<reference evidence="2 3" key="1">
    <citation type="submission" date="2018-06" db="EMBL/GenBank/DDBJ databases">
        <title>A transcriptomic atlas of mushroom development highlights an independent origin of complex multicellularity.</title>
        <authorList>
            <consortium name="DOE Joint Genome Institute"/>
            <person name="Krizsan K."/>
            <person name="Almasi E."/>
            <person name="Merenyi Z."/>
            <person name="Sahu N."/>
            <person name="Viragh M."/>
            <person name="Koszo T."/>
            <person name="Mondo S."/>
            <person name="Kiss B."/>
            <person name="Balint B."/>
            <person name="Kues U."/>
            <person name="Barry K."/>
            <person name="Hegedus J.C."/>
            <person name="Henrissat B."/>
            <person name="Johnson J."/>
            <person name="Lipzen A."/>
            <person name="Ohm R."/>
            <person name="Nagy I."/>
            <person name="Pangilinan J."/>
            <person name="Yan J."/>
            <person name="Xiong Y."/>
            <person name="Grigoriev I.V."/>
            <person name="Hibbett D.S."/>
            <person name="Nagy L.G."/>
        </authorList>
    </citation>
    <scope>NUCLEOTIDE SEQUENCE [LARGE SCALE GENOMIC DNA]</scope>
    <source>
        <strain evidence="2 3">SZMC22713</strain>
    </source>
</reference>
<feature type="domain" description="F-box" evidence="1">
    <location>
        <begin position="123"/>
        <end position="172"/>
    </location>
</feature>
<dbReference type="Proteomes" id="UP000294933">
    <property type="component" value="Unassembled WGS sequence"/>
</dbReference>
<accession>A0A4Y7Q485</accession>
<name>A0A4Y7Q485_9AGAM</name>
<dbReference type="SUPFAM" id="SSF81383">
    <property type="entry name" value="F-box domain"/>
    <property type="match status" value="1"/>
</dbReference>
<dbReference type="OrthoDB" id="3365698at2759"/>
<dbReference type="VEuPathDB" id="FungiDB:BD410DRAFT_839888"/>
<protein>
    <recommendedName>
        <fullName evidence="1">F-box domain-containing protein</fullName>
    </recommendedName>
</protein>
<dbReference type="EMBL" id="ML170175">
    <property type="protein sequence ID" value="TDL22457.1"/>
    <property type="molecule type" value="Genomic_DNA"/>
</dbReference>
<dbReference type="Gene3D" id="1.20.1280.50">
    <property type="match status" value="1"/>
</dbReference>
<dbReference type="InterPro" id="IPR001810">
    <property type="entry name" value="F-box_dom"/>
</dbReference>
<evidence type="ECO:0000259" key="1">
    <source>
        <dbReference type="Pfam" id="PF12937"/>
    </source>
</evidence>
<proteinExistence type="predicted"/>
<gene>
    <name evidence="2" type="ORF">BD410DRAFT_839888</name>
</gene>
<organism evidence="2 3">
    <name type="scientific">Rickenella mellea</name>
    <dbReference type="NCBI Taxonomy" id="50990"/>
    <lineage>
        <taxon>Eukaryota</taxon>
        <taxon>Fungi</taxon>
        <taxon>Dikarya</taxon>
        <taxon>Basidiomycota</taxon>
        <taxon>Agaricomycotina</taxon>
        <taxon>Agaricomycetes</taxon>
        <taxon>Hymenochaetales</taxon>
        <taxon>Rickenellaceae</taxon>
        <taxon>Rickenella</taxon>
    </lineage>
</organism>
<keyword evidence="3" id="KW-1185">Reference proteome</keyword>
<evidence type="ECO:0000313" key="2">
    <source>
        <dbReference type="EMBL" id="TDL22457.1"/>
    </source>
</evidence>
<dbReference type="Pfam" id="PF12937">
    <property type="entry name" value="F-box-like"/>
    <property type="match status" value="1"/>
</dbReference>